<protein>
    <recommendedName>
        <fullName evidence="4">PepSY domain-containing protein</fullName>
    </recommendedName>
</protein>
<keyword evidence="1" id="KW-0732">Signal</keyword>
<dbReference type="RefSeq" id="WP_118504687.1">
    <property type="nucleotide sequence ID" value="NZ_CANLSS010000027.1"/>
</dbReference>
<dbReference type="STRING" id="1642818.AWE51_09575"/>
<keyword evidence="3" id="KW-1185">Reference proteome</keyword>
<evidence type="ECO:0000313" key="2">
    <source>
        <dbReference type="EMBL" id="KZS39884.1"/>
    </source>
</evidence>
<feature type="signal peptide" evidence="1">
    <location>
        <begin position="1"/>
        <end position="22"/>
    </location>
</feature>
<comment type="caution">
    <text evidence="2">The sequence shown here is derived from an EMBL/GenBank/DDBJ whole genome shotgun (WGS) entry which is preliminary data.</text>
</comment>
<proteinExistence type="predicted"/>
<reference evidence="2 3" key="1">
    <citation type="submission" date="2016-01" db="EMBL/GenBank/DDBJ databases">
        <title>The draft genome sequence of Aquimarina sp. RZW4-3-2.</title>
        <authorList>
            <person name="Wang Y."/>
        </authorList>
    </citation>
    <scope>NUCLEOTIDE SEQUENCE [LARGE SCALE GENOMIC DNA]</scope>
    <source>
        <strain evidence="2 3">RZW4-3-2</strain>
    </source>
</reference>
<gene>
    <name evidence="2" type="ORF">AWE51_09575</name>
</gene>
<evidence type="ECO:0000313" key="3">
    <source>
        <dbReference type="Proteomes" id="UP000076715"/>
    </source>
</evidence>
<evidence type="ECO:0008006" key="4">
    <source>
        <dbReference type="Google" id="ProtNLM"/>
    </source>
</evidence>
<dbReference type="OrthoDB" id="1099258at2"/>
<sequence length="110" mass="12492">MKKAPMIVAIVVSIFSAQGVMAQDELAFNDEVGLMNYEDEHQEFTEINVVESPLAVQEATARDFQKYRIVKTYMSKDNTYKIVLRDRNDNTKVVFASTNGELLIPNDNKS</sequence>
<dbReference type="AlphaFoldDB" id="A0A162CNP7"/>
<dbReference type="Proteomes" id="UP000076715">
    <property type="component" value="Unassembled WGS sequence"/>
</dbReference>
<evidence type="ECO:0000256" key="1">
    <source>
        <dbReference type="SAM" id="SignalP"/>
    </source>
</evidence>
<organism evidence="2 3">
    <name type="scientific">Aquimarina aggregata</name>
    <dbReference type="NCBI Taxonomy" id="1642818"/>
    <lineage>
        <taxon>Bacteria</taxon>
        <taxon>Pseudomonadati</taxon>
        <taxon>Bacteroidota</taxon>
        <taxon>Flavobacteriia</taxon>
        <taxon>Flavobacteriales</taxon>
        <taxon>Flavobacteriaceae</taxon>
        <taxon>Aquimarina</taxon>
    </lineage>
</organism>
<name>A0A162CNP7_9FLAO</name>
<dbReference type="EMBL" id="LQRT01000024">
    <property type="protein sequence ID" value="KZS39884.1"/>
    <property type="molecule type" value="Genomic_DNA"/>
</dbReference>
<accession>A0A162CNP7</accession>
<feature type="chain" id="PRO_5007832761" description="PepSY domain-containing protein" evidence="1">
    <location>
        <begin position="23"/>
        <end position="110"/>
    </location>
</feature>